<accession>A0A2H6N2I0</accession>
<proteinExistence type="predicted"/>
<dbReference type="EMBL" id="IACI01032474">
    <property type="protein sequence ID" value="LAA23130.1"/>
    <property type="molecule type" value="Transcribed_RNA"/>
</dbReference>
<evidence type="ECO:0000313" key="1">
    <source>
        <dbReference type="EMBL" id="LAA23130.1"/>
    </source>
</evidence>
<organism evidence="1">
    <name type="scientific">Micrurus carvalhoi</name>
    <dbReference type="NCBI Taxonomy" id="3147026"/>
    <lineage>
        <taxon>Eukaryota</taxon>
        <taxon>Metazoa</taxon>
        <taxon>Chordata</taxon>
        <taxon>Craniata</taxon>
        <taxon>Vertebrata</taxon>
        <taxon>Euteleostomi</taxon>
        <taxon>Lepidosauria</taxon>
        <taxon>Squamata</taxon>
        <taxon>Bifurcata</taxon>
        <taxon>Unidentata</taxon>
        <taxon>Episquamata</taxon>
        <taxon>Toxicofera</taxon>
        <taxon>Serpentes</taxon>
        <taxon>Colubroidea</taxon>
        <taxon>Elapidae</taxon>
        <taxon>Elapinae</taxon>
        <taxon>Micrurus</taxon>
    </lineage>
</organism>
<sequence length="109" mass="12876">MFWLKSDKPWKGNICRTHKQKHTHTHTKCVNKRFEIMYQSSAEKWYLGLLENCISNYQALVMYTLWGKNSCLCCSRNCWRGSIHAKYISFTKSPGVKARQRNLGLILEM</sequence>
<protein>
    <submittedName>
        <fullName evidence="1">Uncharacterized protein</fullName>
    </submittedName>
</protein>
<name>A0A2H6N2I0_9SAUR</name>
<reference evidence="1" key="2">
    <citation type="submission" date="2017-12" db="EMBL/GenBank/DDBJ databases">
        <title>Coralsnake Venomics: Analyses of Venom Gland Transcriptomes and Proteomes of Six Brazilian Taxa.</title>
        <authorList>
            <person name="Aird S.D."/>
            <person name="Jorge da Silva N."/>
            <person name="Qiu L."/>
            <person name="Villar-Briones A."/>
            <person name="Aparecida-Saddi V."/>
            <person name="Campos-Telles M.P."/>
            <person name="Grau M."/>
            <person name="Mikheyev A.S."/>
        </authorList>
    </citation>
    <scope>NUCLEOTIDE SEQUENCE</scope>
    <source>
        <tissue evidence="1">Venom_gland</tissue>
    </source>
</reference>
<reference evidence="1" key="1">
    <citation type="submission" date="2017-07" db="EMBL/GenBank/DDBJ databases">
        <authorList>
            <person name="Mikheyev A."/>
            <person name="Grau M."/>
        </authorList>
    </citation>
    <scope>NUCLEOTIDE SEQUENCE</scope>
    <source>
        <tissue evidence="1">Venom_gland</tissue>
    </source>
</reference>
<dbReference type="AlphaFoldDB" id="A0A2H6N2I0"/>